<dbReference type="InterPro" id="IPR001356">
    <property type="entry name" value="HD"/>
</dbReference>
<proteinExistence type="predicted"/>
<comment type="subcellular location">
    <subcellularLocation>
        <location evidence="1 5 6">Nucleus</location>
    </subcellularLocation>
</comment>
<dbReference type="GO" id="GO:0006357">
    <property type="term" value="P:regulation of transcription by RNA polymerase II"/>
    <property type="evidence" value="ECO:0007669"/>
    <property type="project" value="TreeGrafter"/>
</dbReference>
<dbReference type="InterPro" id="IPR051000">
    <property type="entry name" value="Homeobox_DNA-bind_prot"/>
</dbReference>
<organism evidence="9 10">
    <name type="scientific">Caenorhabditis japonica</name>
    <dbReference type="NCBI Taxonomy" id="281687"/>
    <lineage>
        <taxon>Eukaryota</taxon>
        <taxon>Metazoa</taxon>
        <taxon>Ecdysozoa</taxon>
        <taxon>Nematoda</taxon>
        <taxon>Chromadorea</taxon>
        <taxon>Rhabditida</taxon>
        <taxon>Rhabditina</taxon>
        <taxon>Rhabditomorpha</taxon>
        <taxon>Rhabditoidea</taxon>
        <taxon>Rhabditidae</taxon>
        <taxon>Peloderinae</taxon>
        <taxon>Caenorhabditis</taxon>
    </lineage>
</organism>
<feature type="region of interest" description="Disordered" evidence="7">
    <location>
        <begin position="42"/>
        <end position="76"/>
    </location>
</feature>
<feature type="domain" description="Homeobox" evidence="8">
    <location>
        <begin position="1"/>
        <end position="48"/>
    </location>
</feature>
<dbReference type="PANTHER" id="PTHR24324">
    <property type="entry name" value="HOMEOBOX PROTEIN HHEX"/>
    <property type="match status" value="1"/>
</dbReference>
<dbReference type="Proteomes" id="UP000005237">
    <property type="component" value="Unassembled WGS sequence"/>
</dbReference>
<dbReference type="Pfam" id="PF00046">
    <property type="entry name" value="Homeodomain"/>
    <property type="match status" value="1"/>
</dbReference>
<dbReference type="InterPro" id="IPR009057">
    <property type="entry name" value="Homeodomain-like_sf"/>
</dbReference>
<dbReference type="EnsemblMetazoa" id="CJA20370.1">
    <property type="protein sequence ID" value="CJA20370.1"/>
    <property type="gene ID" value="WBGene00175942"/>
</dbReference>
<accession>A0A8R1E2J8</accession>
<dbReference type="CDD" id="cd00086">
    <property type="entry name" value="homeodomain"/>
    <property type="match status" value="1"/>
</dbReference>
<evidence type="ECO:0000313" key="10">
    <source>
        <dbReference type="Proteomes" id="UP000005237"/>
    </source>
</evidence>
<keyword evidence="3 5" id="KW-0371">Homeobox</keyword>
<dbReference type="GO" id="GO:0030154">
    <property type="term" value="P:cell differentiation"/>
    <property type="evidence" value="ECO:0007669"/>
    <property type="project" value="TreeGrafter"/>
</dbReference>
<evidence type="ECO:0000256" key="7">
    <source>
        <dbReference type="SAM" id="MobiDB-lite"/>
    </source>
</evidence>
<dbReference type="AlphaFoldDB" id="A0A8R1E2J8"/>
<evidence type="ECO:0000256" key="5">
    <source>
        <dbReference type="PROSITE-ProRule" id="PRU00108"/>
    </source>
</evidence>
<evidence type="ECO:0000256" key="6">
    <source>
        <dbReference type="RuleBase" id="RU000682"/>
    </source>
</evidence>
<keyword evidence="10" id="KW-1185">Reference proteome</keyword>
<evidence type="ECO:0000256" key="2">
    <source>
        <dbReference type="ARBA" id="ARBA00023125"/>
    </source>
</evidence>
<sequence length="76" mass="8936">NILEKFYEEDPNACADKVKRDQMCKELEIDYHRLKVWFQNRRRKDKVRSQEESTTIPSGLDFFGSPVSSSGKLEPN</sequence>
<keyword evidence="2 5" id="KW-0238">DNA-binding</keyword>
<dbReference type="PROSITE" id="PS50071">
    <property type="entry name" value="HOMEOBOX_2"/>
    <property type="match status" value="1"/>
</dbReference>
<reference evidence="9" key="2">
    <citation type="submission" date="2022-06" db="UniProtKB">
        <authorList>
            <consortium name="EnsemblMetazoa"/>
        </authorList>
    </citation>
    <scope>IDENTIFICATION</scope>
    <source>
        <strain evidence="9">DF5081</strain>
    </source>
</reference>
<reference evidence="10" key="1">
    <citation type="submission" date="2010-08" db="EMBL/GenBank/DDBJ databases">
        <authorList>
            <consortium name="Caenorhabditis japonica Sequencing Consortium"/>
            <person name="Wilson R.K."/>
        </authorList>
    </citation>
    <scope>NUCLEOTIDE SEQUENCE [LARGE SCALE GENOMIC DNA]</scope>
    <source>
        <strain evidence="10">DF5081</strain>
    </source>
</reference>
<dbReference type="SUPFAM" id="SSF46689">
    <property type="entry name" value="Homeodomain-like"/>
    <property type="match status" value="1"/>
</dbReference>
<dbReference type="PANTHER" id="PTHR24324:SF5">
    <property type="entry name" value="HEMATOPOIETICALLY-EXPRESSED HOMEOBOX PROTEIN HHEX"/>
    <property type="match status" value="1"/>
</dbReference>
<name>A0A8R1E2J8_CAEJA</name>
<dbReference type="GO" id="GO:0000978">
    <property type="term" value="F:RNA polymerase II cis-regulatory region sequence-specific DNA binding"/>
    <property type="evidence" value="ECO:0007669"/>
    <property type="project" value="TreeGrafter"/>
</dbReference>
<dbReference type="GO" id="GO:0005634">
    <property type="term" value="C:nucleus"/>
    <property type="evidence" value="ECO:0007669"/>
    <property type="project" value="UniProtKB-SubCell"/>
</dbReference>
<evidence type="ECO:0000256" key="4">
    <source>
        <dbReference type="ARBA" id="ARBA00023242"/>
    </source>
</evidence>
<keyword evidence="4 5" id="KW-0539">Nucleus</keyword>
<evidence type="ECO:0000256" key="3">
    <source>
        <dbReference type="ARBA" id="ARBA00023155"/>
    </source>
</evidence>
<evidence type="ECO:0000256" key="1">
    <source>
        <dbReference type="ARBA" id="ARBA00004123"/>
    </source>
</evidence>
<feature type="DNA-binding region" description="Homeobox" evidence="5">
    <location>
        <begin position="3"/>
        <end position="49"/>
    </location>
</feature>
<evidence type="ECO:0000259" key="8">
    <source>
        <dbReference type="PROSITE" id="PS50071"/>
    </source>
</evidence>
<feature type="compositionally biased region" description="Polar residues" evidence="7">
    <location>
        <begin position="66"/>
        <end position="76"/>
    </location>
</feature>
<protein>
    <submittedName>
        <fullName evidence="9">Homeobox domain-containing protein</fullName>
    </submittedName>
</protein>
<dbReference type="Gene3D" id="1.10.10.60">
    <property type="entry name" value="Homeodomain-like"/>
    <property type="match status" value="1"/>
</dbReference>
<evidence type="ECO:0000313" key="9">
    <source>
        <dbReference type="EnsemblMetazoa" id="CJA20370.1"/>
    </source>
</evidence>